<reference evidence="1" key="1">
    <citation type="journal article" date="2021" name="Proc. Natl. Acad. Sci. U.S.A.">
        <title>A Catalog of Tens of Thousands of Viruses from Human Metagenomes Reveals Hidden Associations with Chronic Diseases.</title>
        <authorList>
            <person name="Tisza M.J."/>
            <person name="Buck C.B."/>
        </authorList>
    </citation>
    <scope>NUCLEOTIDE SEQUENCE</scope>
    <source>
        <strain evidence="1">CtgN495</strain>
    </source>
</reference>
<proteinExistence type="predicted"/>
<sequence length="30" mass="3483">MIISTGLIYLKSFTDFSECQFLAFDSLYTQ</sequence>
<name>A0A8S5UCX3_9CAUD</name>
<protein>
    <submittedName>
        <fullName evidence="1">Uncharacterized protein</fullName>
    </submittedName>
</protein>
<organism evidence="1">
    <name type="scientific">Siphoviridae sp. ctgN495</name>
    <dbReference type="NCBI Taxonomy" id="2825608"/>
    <lineage>
        <taxon>Viruses</taxon>
        <taxon>Duplodnaviria</taxon>
        <taxon>Heunggongvirae</taxon>
        <taxon>Uroviricota</taxon>
        <taxon>Caudoviricetes</taxon>
    </lineage>
</organism>
<accession>A0A8S5UCX3</accession>
<evidence type="ECO:0000313" key="1">
    <source>
        <dbReference type="EMBL" id="DAF92250.1"/>
    </source>
</evidence>
<dbReference type="EMBL" id="BK016063">
    <property type="protein sequence ID" value="DAF92250.1"/>
    <property type="molecule type" value="Genomic_DNA"/>
</dbReference>